<dbReference type="GO" id="GO:0016787">
    <property type="term" value="F:hydrolase activity"/>
    <property type="evidence" value="ECO:0007669"/>
    <property type="project" value="UniProtKB-KW"/>
</dbReference>
<dbReference type="GO" id="GO:0004519">
    <property type="term" value="F:endonuclease activity"/>
    <property type="evidence" value="ECO:0007669"/>
    <property type="project" value="UniProtKB-KW"/>
</dbReference>
<organism evidence="8 9">
    <name type="scientific">Candidatus Curtissbacteria bacterium RIFCSPHIGHO2_01_FULL_41_13</name>
    <dbReference type="NCBI Taxonomy" id="1797745"/>
    <lineage>
        <taxon>Bacteria</taxon>
        <taxon>Candidatus Curtissiibacteriota</taxon>
    </lineage>
</organism>
<evidence type="ECO:0000256" key="7">
    <source>
        <dbReference type="ARBA" id="ARBA00023016"/>
    </source>
</evidence>
<proteinExistence type="inferred from homology"/>
<evidence type="ECO:0000256" key="3">
    <source>
        <dbReference type="ARBA" id="ARBA00022722"/>
    </source>
</evidence>
<protein>
    <recommendedName>
        <fullName evidence="10">Toxin HicA</fullName>
    </recommendedName>
</protein>
<dbReference type="PANTHER" id="PTHR34873:SF3">
    <property type="entry name" value="ADDICTION MODULE TOXIN, HICA FAMILY"/>
    <property type="match status" value="1"/>
</dbReference>
<gene>
    <name evidence="8" type="ORF">A2696_00405</name>
</gene>
<evidence type="ECO:0000256" key="4">
    <source>
        <dbReference type="ARBA" id="ARBA00022759"/>
    </source>
</evidence>
<evidence type="ECO:0008006" key="10">
    <source>
        <dbReference type="Google" id="ProtNLM"/>
    </source>
</evidence>
<keyword evidence="4" id="KW-0255">Endonuclease</keyword>
<reference evidence="8 9" key="1">
    <citation type="journal article" date="2016" name="Nat. Commun.">
        <title>Thousands of microbial genomes shed light on interconnected biogeochemical processes in an aquifer system.</title>
        <authorList>
            <person name="Anantharaman K."/>
            <person name="Brown C.T."/>
            <person name="Hug L.A."/>
            <person name="Sharon I."/>
            <person name="Castelle C.J."/>
            <person name="Probst A.J."/>
            <person name="Thomas B.C."/>
            <person name="Singh A."/>
            <person name="Wilkins M.J."/>
            <person name="Karaoz U."/>
            <person name="Brodie E.L."/>
            <person name="Williams K.H."/>
            <person name="Hubbard S.S."/>
            <person name="Banfield J.F."/>
        </authorList>
    </citation>
    <scope>NUCLEOTIDE SEQUENCE [LARGE SCALE GENOMIC DNA]</scope>
</reference>
<evidence type="ECO:0000256" key="1">
    <source>
        <dbReference type="ARBA" id="ARBA00006620"/>
    </source>
</evidence>
<dbReference type="InterPro" id="IPR012933">
    <property type="entry name" value="HicA_mRNA_interferase"/>
</dbReference>
<dbReference type="PANTHER" id="PTHR34873">
    <property type="entry name" value="SSR1766 PROTEIN"/>
    <property type="match status" value="1"/>
</dbReference>
<evidence type="ECO:0000313" key="9">
    <source>
        <dbReference type="Proteomes" id="UP000177069"/>
    </source>
</evidence>
<evidence type="ECO:0000256" key="2">
    <source>
        <dbReference type="ARBA" id="ARBA00022649"/>
    </source>
</evidence>
<dbReference type="AlphaFoldDB" id="A0A1F5FZC8"/>
<dbReference type="Gene3D" id="3.30.920.30">
    <property type="entry name" value="Hypothetical protein"/>
    <property type="match status" value="1"/>
</dbReference>
<keyword evidence="7" id="KW-0346">Stress response</keyword>
<dbReference type="GO" id="GO:0003729">
    <property type="term" value="F:mRNA binding"/>
    <property type="evidence" value="ECO:0007669"/>
    <property type="project" value="InterPro"/>
</dbReference>
<comment type="caution">
    <text evidence="8">The sequence shown here is derived from an EMBL/GenBank/DDBJ whole genome shotgun (WGS) entry which is preliminary data.</text>
</comment>
<keyword evidence="6" id="KW-0694">RNA-binding</keyword>
<keyword evidence="3" id="KW-0540">Nuclease</keyword>
<comment type="similarity">
    <text evidence="1">Belongs to the HicA mRNA interferase family.</text>
</comment>
<dbReference type="Pfam" id="PF07927">
    <property type="entry name" value="HicA_toxin"/>
    <property type="match status" value="1"/>
</dbReference>
<evidence type="ECO:0000256" key="6">
    <source>
        <dbReference type="ARBA" id="ARBA00022884"/>
    </source>
</evidence>
<sequence length="68" mass="7925">MKSFKPRQIIKVLESKGFNFIRQKGSHRLYKKENLRVTVPYHNKDLKPGTLKSILNQAGVTDEELENI</sequence>
<evidence type="ECO:0000256" key="5">
    <source>
        <dbReference type="ARBA" id="ARBA00022801"/>
    </source>
</evidence>
<dbReference type="SUPFAM" id="SSF54786">
    <property type="entry name" value="YcfA/nrd intein domain"/>
    <property type="match status" value="1"/>
</dbReference>
<dbReference type="InterPro" id="IPR038570">
    <property type="entry name" value="HicA_sf"/>
</dbReference>
<dbReference type="Proteomes" id="UP000177069">
    <property type="component" value="Unassembled WGS sequence"/>
</dbReference>
<name>A0A1F5FZC8_9BACT</name>
<dbReference type="EMBL" id="MFBA01000044">
    <property type="protein sequence ID" value="OGD84952.1"/>
    <property type="molecule type" value="Genomic_DNA"/>
</dbReference>
<keyword evidence="2" id="KW-1277">Toxin-antitoxin system</keyword>
<keyword evidence="5" id="KW-0378">Hydrolase</keyword>
<evidence type="ECO:0000313" key="8">
    <source>
        <dbReference type="EMBL" id="OGD84952.1"/>
    </source>
</evidence>
<accession>A0A1F5FZC8</accession>